<proteinExistence type="predicted"/>
<dbReference type="PANTHER" id="PTHR30146">
    <property type="entry name" value="LACI-RELATED TRANSCRIPTIONAL REPRESSOR"/>
    <property type="match status" value="1"/>
</dbReference>
<dbReference type="GO" id="GO:0003700">
    <property type="term" value="F:DNA-binding transcription factor activity"/>
    <property type="evidence" value="ECO:0007669"/>
    <property type="project" value="TreeGrafter"/>
</dbReference>
<dbReference type="SMART" id="SM00354">
    <property type="entry name" value="HTH_LACI"/>
    <property type="match status" value="1"/>
</dbReference>
<dbReference type="InterPro" id="IPR028082">
    <property type="entry name" value="Peripla_BP_I"/>
</dbReference>
<dbReference type="EMBL" id="QVLU01000017">
    <property type="protein sequence ID" value="RGE69308.1"/>
    <property type="molecule type" value="Genomic_DNA"/>
</dbReference>
<dbReference type="InterPro" id="IPR010982">
    <property type="entry name" value="Lambda_DNA-bd_dom_sf"/>
</dbReference>
<dbReference type="CDD" id="cd01392">
    <property type="entry name" value="HTH_LacI"/>
    <property type="match status" value="1"/>
</dbReference>
<organism evidence="6 7">
    <name type="scientific">Eisenbergiella massiliensis</name>
    <dbReference type="NCBI Taxonomy" id="1720294"/>
    <lineage>
        <taxon>Bacteria</taxon>
        <taxon>Bacillati</taxon>
        <taxon>Bacillota</taxon>
        <taxon>Clostridia</taxon>
        <taxon>Lachnospirales</taxon>
        <taxon>Lachnospiraceae</taxon>
        <taxon>Eisenbergiella</taxon>
    </lineage>
</organism>
<evidence type="ECO:0000313" key="7">
    <source>
        <dbReference type="Proteomes" id="UP000261166"/>
    </source>
</evidence>
<dbReference type="Proteomes" id="UP000261166">
    <property type="component" value="Unassembled WGS sequence"/>
</dbReference>
<dbReference type="SUPFAM" id="SSF53822">
    <property type="entry name" value="Periplasmic binding protein-like I"/>
    <property type="match status" value="1"/>
</dbReference>
<keyword evidence="3" id="KW-0238">DNA-binding</keyword>
<evidence type="ECO:0000259" key="5">
    <source>
        <dbReference type="PROSITE" id="PS50932"/>
    </source>
</evidence>
<dbReference type="Pfam" id="PF00532">
    <property type="entry name" value="Peripla_BP_1"/>
    <property type="match status" value="1"/>
</dbReference>
<keyword evidence="2" id="KW-0805">Transcription regulation</keyword>
<dbReference type="AlphaFoldDB" id="A0A3E3IQD5"/>
<dbReference type="GO" id="GO:0000976">
    <property type="term" value="F:transcription cis-regulatory region binding"/>
    <property type="evidence" value="ECO:0007669"/>
    <property type="project" value="TreeGrafter"/>
</dbReference>
<comment type="caution">
    <text evidence="6">The sequence shown here is derived from an EMBL/GenBank/DDBJ whole genome shotgun (WGS) entry which is preliminary data.</text>
</comment>
<dbReference type="CDD" id="cd06267">
    <property type="entry name" value="PBP1_LacI_sugar_binding-like"/>
    <property type="match status" value="1"/>
</dbReference>
<gene>
    <name evidence="6" type="ORF">DWY69_18350</name>
</gene>
<dbReference type="SUPFAM" id="SSF47413">
    <property type="entry name" value="lambda repressor-like DNA-binding domains"/>
    <property type="match status" value="1"/>
</dbReference>
<keyword evidence="1" id="KW-0678">Repressor</keyword>
<evidence type="ECO:0000256" key="1">
    <source>
        <dbReference type="ARBA" id="ARBA00022491"/>
    </source>
</evidence>
<dbReference type="PANTHER" id="PTHR30146:SF148">
    <property type="entry name" value="HTH-TYPE TRANSCRIPTIONAL REPRESSOR PURR-RELATED"/>
    <property type="match status" value="1"/>
</dbReference>
<protein>
    <submittedName>
        <fullName evidence="6">LacI family transcriptional regulator</fullName>
    </submittedName>
</protein>
<dbReference type="PRINTS" id="PR00036">
    <property type="entry name" value="HTHLACI"/>
</dbReference>
<dbReference type="PROSITE" id="PS00356">
    <property type="entry name" value="HTH_LACI_1"/>
    <property type="match status" value="1"/>
</dbReference>
<dbReference type="Gene3D" id="3.40.50.2300">
    <property type="match status" value="2"/>
</dbReference>
<dbReference type="InterPro" id="IPR001761">
    <property type="entry name" value="Peripla_BP/Lac1_sug-bd_dom"/>
</dbReference>
<sequence length="338" mass="37941">MAATIKDVAKIAKVSVSTVSRVINNECNVKPETFRLVQDAIKKCNYVPNNFARGLKSSSSKTIGLLVSDISNSHFTVMAKRIETILRENDFNMIICSTDENKQQEMKYINHLMSQQIDGLILNTTGLNNEEIINISQHLPIVLIERRINEPGFHGDYVSSNNREGIRQLTSNLLAMGHRKIGFINCEGTTSTGQERFKGFQDAMTEIGIDIDKCYPYHYSCNTFSIDNGFRACRTLMQMMERPTAIIAANNTLAIGTLQYLRLNHIQIPDEISLLSYGNIENSELFFVELGHATLNPVTIAEKAADFILSRIEDPSLNNRESIFEPTVLLKSSVKSIL</sequence>
<name>A0A3E3IQD5_9FIRM</name>
<dbReference type="Pfam" id="PF00356">
    <property type="entry name" value="LacI"/>
    <property type="match status" value="1"/>
</dbReference>
<accession>A0A3E3IQD5</accession>
<evidence type="ECO:0000256" key="3">
    <source>
        <dbReference type="ARBA" id="ARBA00023125"/>
    </source>
</evidence>
<dbReference type="OrthoDB" id="9789891at2"/>
<feature type="domain" description="HTH lacI-type" evidence="5">
    <location>
        <begin position="3"/>
        <end position="57"/>
    </location>
</feature>
<evidence type="ECO:0000313" key="6">
    <source>
        <dbReference type="EMBL" id="RGE69308.1"/>
    </source>
</evidence>
<evidence type="ECO:0000256" key="4">
    <source>
        <dbReference type="ARBA" id="ARBA00023163"/>
    </source>
</evidence>
<keyword evidence="4" id="KW-0804">Transcription</keyword>
<dbReference type="Gene3D" id="1.10.260.40">
    <property type="entry name" value="lambda repressor-like DNA-binding domains"/>
    <property type="match status" value="1"/>
</dbReference>
<reference evidence="6 7" key="1">
    <citation type="submission" date="2018-08" db="EMBL/GenBank/DDBJ databases">
        <title>A genome reference for cultivated species of the human gut microbiota.</title>
        <authorList>
            <person name="Zou Y."/>
            <person name="Xue W."/>
            <person name="Luo G."/>
        </authorList>
    </citation>
    <scope>NUCLEOTIDE SEQUENCE [LARGE SCALE GENOMIC DNA]</scope>
    <source>
        <strain evidence="6 7">AF26-4BH</strain>
    </source>
</reference>
<dbReference type="RefSeq" id="WP_025488355.1">
    <property type="nucleotide sequence ID" value="NZ_JBKVAZ010000003.1"/>
</dbReference>
<dbReference type="InterPro" id="IPR000843">
    <property type="entry name" value="HTH_LacI"/>
</dbReference>
<evidence type="ECO:0000256" key="2">
    <source>
        <dbReference type="ARBA" id="ARBA00023015"/>
    </source>
</evidence>
<dbReference type="PROSITE" id="PS50932">
    <property type="entry name" value="HTH_LACI_2"/>
    <property type="match status" value="1"/>
</dbReference>